<accession>A0A4R1QS98</accession>
<evidence type="ECO:0000313" key="5">
    <source>
        <dbReference type="Proteomes" id="UP001529380"/>
    </source>
</evidence>
<evidence type="ECO:0000313" key="3">
    <source>
        <dbReference type="EMBL" id="TCL53714.1"/>
    </source>
</evidence>
<dbReference type="EMBL" id="SLUM01000028">
    <property type="protein sequence ID" value="TCL53714.1"/>
    <property type="molecule type" value="Genomic_DNA"/>
</dbReference>
<dbReference type="CDD" id="cd00279">
    <property type="entry name" value="YlxR"/>
    <property type="match status" value="1"/>
</dbReference>
<evidence type="ECO:0000313" key="2">
    <source>
        <dbReference type="EMBL" id="MDM8199881.1"/>
    </source>
</evidence>
<dbReference type="EMBL" id="JAUDCL010000001">
    <property type="protein sequence ID" value="MDM8199881.1"/>
    <property type="molecule type" value="Genomic_DNA"/>
</dbReference>
<dbReference type="GeneID" id="97381697"/>
<feature type="domain" description="YlxR" evidence="1">
    <location>
        <begin position="9"/>
        <end position="82"/>
    </location>
</feature>
<dbReference type="SUPFAM" id="SSF64376">
    <property type="entry name" value="YlxR-like"/>
    <property type="match status" value="1"/>
</dbReference>
<dbReference type="STRING" id="1650663.GCA_001486665_01412"/>
<dbReference type="PANTHER" id="PTHR34215:SF1">
    <property type="entry name" value="YLXR DOMAIN-CONTAINING PROTEIN"/>
    <property type="match status" value="1"/>
</dbReference>
<comment type="caution">
    <text evidence="3">The sequence shown here is derived from an EMBL/GenBank/DDBJ whole genome shotgun (WGS) entry which is preliminary data.</text>
</comment>
<reference evidence="2" key="3">
    <citation type="submission" date="2023-06" db="EMBL/GenBank/DDBJ databases">
        <authorList>
            <person name="Zeman M."/>
            <person name="Kubasova T."/>
            <person name="Jahodarova E."/>
            <person name="Nykrynova M."/>
            <person name="Rychlik I."/>
        </authorList>
    </citation>
    <scope>NUCLEOTIDE SEQUENCE</scope>
    <source>
        <strain evidence="2">ET340</strain>
    </source>
</reference>
<dbReference type="InterPro" id="IPR037465">
    <property type="entry name" value="YlxR"/>
</dbReference>
<dbReference type="OrthoDB" id="9813251at2"/>
<dbReference type="Gene3D" id="3.30.1230.10">
    <property type="entry name" value="YlxR-like"/>
    <property type="match status" value="1"/>
</dbReference>
<protein>
    <submittedName>
        <fullName evidence="2">YlxR family protein</fullName>
    </submittedName>
</protein>
<dbReference type="InterPro" id="IPR007393">
    <property type="entry name" value="YlxR_dom"/>
</dbReference>
<dbReference type="RefSeq" id="WP_058963858.1">
    <property type="nucleotide sequence ID" value="NZ_CABKVM010000015.1"/>
</dbReference>
<evidence type="ECO:0000259" key="1">
    <source>
        <dbReference type="Pfam" id="PF04296"/>
    </source>
</evidence>
<reference evidence="2 5" key="2">
    <citation type="submission" date="2023-06" db="EMBL/GenBank/DDBJ databases">
        <title>Identification and characterization of horizontal gene transfer across gut microbiota members of farm animals based on homology search.</title>
        <authorList>
            <person name="Schwarzerova J."/>
            <person name="Nykrynova M."/>
            <person name="Jureckova K."/>
            <person name="Cejkova D."/>
            <person name="Rychlik I."/>
        </authorList>
    </citation>
    <scope>NUCLEOTIDE SEQUENCE [LARGE SCALE GENOMIC DNA]</scope>
    <source>
        <strain evidence="2 5">ET340</strain>
    </source>
</reference>
<proteinExistence type="predicted"/>
<dbReference type="PANTHER" id="PTHR34215">
    <property type="entry name" value="BLL0784 PROTEIN"/>
    <property type="match status" value="1"/>
</dbReference>
<evidence type="ECO:0000313" key="4">
    <source>
        <dbReference type="Proteomes" id="UP000295184"/>
    </source>
</evidence>
<dbReference type="AlphaFoldDB" id="A0A4R1QS98"/>
<dbReference type="InterPro" id="IPR035931">
    <property type="entry name" value="YlxR-like_sf"/>
</dbReference>
<gene>
    <name evidence="3" type="ORF">EDD77_12839</name>
    <name evidence="2" type="ORF">QUW08_00955</name>
</gene>
<dbReference type="Pfam" id="PF04296">
    <property type="entry name" value="YlxR"/>
    <property type="match status" value="1"/>
</dbReference>
<dbReference type="Proteomes" id="UP001529380">
    <property type="component" value="Unassembled WGS sequence"/>
</dbReference>
<dbReference type="Proteomes" id="UP000295184">
    <property type="component" value="Unassembled WGS sequence"/>
</dbReference>
<sequence length="92" mass="10340">MQQRKIPLRHCLGCNESKPKKELVRVVRSPEGEISLDLVGKKPGRGAYLCPSAQCLAKARKAKRLERALDTQIPPEVYESIEREIEGAERGE</sequence>
<name>A0A4R1QS98_9FIRM</name>
<organism evidence="3 4">
    <name type="scientific">Allofournierella massiliensis</name>
    <dbReference type="NCBI Taxonomy" id="1650663"/>
    <lineage>
        <taxon>Bacteria</taxon>
        <taxon>Bacillati</taxon>
        <taxon>Bacillota</taxon>
        <taxon>Clostridia</taxon>
        <taxon>Eubacteriales</taxon>
        <taxon>Oscillospiraceae</taxon>
        <taxon>Allofournierella</taxon>
    </lineage>
</organism>
<dbReference type="NCBIfam" id="NF047356">
    <property type="entry name" value="RNA_bind_RnpM"/>
    <property type="match status" value="1"/>
</dbReference>
<reference evidence="3 4" key="1">
    <citation type="submission" date="2019-03" db="EMBL/GenBank/DDBJ databases">
        <title>Genomic Encyclopedia of Type Strains, Phase IV (KMG-IV): sequencing the most valuable type-strain genomes for metagenomic binning, comparative biology and taxonomic classification.</title>
        <authorList>
            <person name="Goeker M."/>
        </authorList>
    </citation>
    <scope>NUCLEOTIDE SEQUENCE [LARGE SCALE GENOMIC DNA]</scope>
    <source>
        <strain evidence="3 4">DSM 100451</strain>
    </source>
</reference>
<keyword evidence="5" id="KW-1185">Reference proteome</keyword>